<dbReference type="InterPro" id="IPR003646">
    <property type="entry name" value="SH3-like_bac-type"/>
</dbReference>
<feature type="chain" id="PRO_5033062507" evidence="1">
    <location>
        <begin position="20"/>
        <end position="204"/>
    </location>
</feature>
<evidence type="ECO:0000313" key="3">
    <source>
        <dbReference type="EMBL" id="MBB5221541.1"/>
    </source>
</evidence>
<evidence type="ECO:0000256" key="1">
    <source>
        <dbReference type="SAM" id="SignalP"/>
    </source>
</evidence>
<gene>
    <name evidence="3" type="ORF">HNP73_001462</name>
</gene>
<feature type="domain" description="SH3b" evidence="2">
    <location>
        <begin position="36"/>
        <end position="89"/>
    </location>
</feature>
<name>A0A840SQK6_9RHOB</name>
<proteinExistence type="predicted"/>
<dbReference type="Proteomes" id="UP000549457">
    <property type="component" value="Unassembled WGS sequence"/>
</dbReference>
<evidence type="ECO:0000259" key="2">
    <source>
        <dbReference type="Pfam" id="PF08239"/>
    </source>
</evidence>
<keyword evidence="4" id="KW-1185">Reference proteome</keyword>
<reference evidence="3 4" key="1">
    <citation type="submission" date="2020-08" db="EMBL/GenBank/DDBJ databases">
        <title>Genomic Encyclopedia of Type Strains, Phase IV (KMG-IV): sequencing the most valuable type-strain genomes for metagenomic binning, comparative biology and taxonomic classification.</title>
        <authorList>
            <person name="Goeker M."/>
        </authorList>
    </citation>
    <scope>NUCLEOTIDE SEQUENCE [LARGE SCALE GENOMIC DNA]</scope>
    <source>
        <strain evidence="3 4">DSM 101730</strain>
    </source>
</reference>
<accession>A0A840SQK6</accession>
<feature type="signal peptide" evidence="1">
    <location>
        <begin position="1"/>
        <end position="19"/>
    </location>
</feature>
<dbReference type="Pfam" id="PF08239">
    <property type="entry name" value="SH3_3"/>
    <property type="match status" value="1"/>
</dbReference>
<comment type="caution">
    <text evidence="3">The sequence shown here is derived from an EMBL/GenBank/DDBJ whole genome shotgun (WGS) entry which is preliminary data.</text>
</comment>
<keyword evidence="1" id="KW-0732">Signal</keyword>
<protein>
    <submittedName>
        <fullName evidence="3">Putative membrane protein</fullName>
    </submittedName>
</protein>
<dbReference type="AlphaFoldDB" id="A0A840SQK6"/>
<sequence>MRHRIAAVVFMALALPATAAGILPSRFDVSGVAGGDALNVRAEPTTSAPVIATLAPDARGIEVVATDPSGRWGRVNAGEASGWASLHYLREEPDVWKEGALPAGLRCFGTEPFWSLVPEGATARMESPEASASFELKTLDLGHPSNQRRALVLTNQTATATATITPQLCSDGMSDRLFGLETLVVMHGEGGPRLVTGCCSVAGR</sequence>
<dbReference type="EMBL" id="JACHFM010000001">
    <property type="protein sequence ID" value="MBB5221541.1"/>
    <property type="molecule type" value="Genomic_DNA"/>
</dbReference>
<evidence type="ECO:0000313" key="4">
    <source>
        <dbReference type="Proteomes" id="UP000549457"/>
    </source>
</evidence>
<organism evidence="3 4">
    <name type="scientific">Amaricoccus macauensis</name>
    <dbReference type="NCBI Taxonomy" id="57001"/>
    <lineage>
        <taxon>Bacteria</taxon>
        <taxon>Pseudomonadati</taxon>
        <taxon>Pseudomonadota</taxon>
        <taxon>Alphaproteobacteria</taxon>
        <taxon>Rhodobacterales</taxon>
        <taxon>Paracoccaceae</taxon>
        <taxon>Amaricoccus</taxon>
    </lineage>
</organism>
<dbReference type="Gene3D" id="2.30.30.40">
    <property type="entry name" value="SH3 Domains"/>
    <property type="match status" value="1"/>
</dbReference>
<dbReference type="RefSeq" id="WP_184147892.1">
    <property type="nucleotide sequence ID" value="NZ_JACHFM010000001.1"/>
</dbReference>